<evidence type="ECO:0000313" key="3">
    <source>
        <dbReference type="Proteomes" id="UP000269591"/>
    </source>
</evidence>
<dbReference type="Gene3D" id="3.20.20.140">
    <property type="entry name" value="Metal-dependent hydrolases"/>
    <property type="match status" value="1"/>
</dbReference>
<dbReference type="AlphaFoldDB" id="A0A3N0B1E9"/>
<organism evidence="2 3">
    <name type="scientific">Slackia equolifaciens</name>
    <dbReference type="NCBI Taxonomy" id="498718"/>
    <lineage>
        <taxon>Bacteria</taxon>
        <taxon>Bacillati</taxon>
        <taxon>Actinomycetota</taxon>
        <taxon>Coriobacteriia</taxon>
        <taxon>Eggerthellales</taxon>
        <taxon>Eggerthellaceae</taxon>
        <taxon>Slackia</taxon>
    </lineage>
</organism>
<evidence type="ECO:0000313" key="2">
    <source>
        <dbReference type="EMBL" id="RNL40624.1"/>
    </source>
</evidence>
<dbReference type="OrthoDB" id="9804333at2"/>
<dbReference type="EMBL" id="QIBX01000005">
    <property type="protein sequence ID" value="RNL40624.1"/>
    <property type="molecule type" value="Genomic_DNA"/>
</dbReference>
<accession>A0A3N0B1E9</accession>
<dbReference type="Gene3D" id="1.10.150.650">
    <property type="match status" value="1"/>
</dbReference>
<dbReference type="Proteomes" id="UP000269591">
    <property type="component" value="Unassembled WGS sequence"/>
</dbReference>
<dbReference type="RefSeq" id="WP_123208550.1">
    <property type="nucleotide sequence ID" value="NZ_JBHTHO010000003.1"/>
</dbReference>
<dbReference type="SUPFAM" id="SSF89550">
    <property type="entry name" value="PHP domain-like"/>
    <property type="match status" value="1"/>
</dbReference>
<dbReference type="Pfam" id="PF02811">
    <property type="entry name" value="PHP"/>
    <property type="match status" value="1"/>
</dbReference>
<proteinExistence type="predicted"/>
<dbReference type="InterPro" id="IPR016195">
    <property type="entry name" value="Pol/histidinol_Pase-like"/>
</dbReference>
<dbReference type="InterPro" id="IPR003141">
    <property type="entry name" value="Pol/His_phosphatase_N"/>
</dbReference>
<sequence>MASYSLRDVLEGLGVLSSDETFKADLHVHSTVSDGSCTFAELLDQAKEQGLSHIAFTNHDTTHGLAEAARLAEESGVRVIGGIEISAYDFERGRKVHVLGLGLSEDAPAIAALCTPTLEKRDANTRWQLEQIIRAGYDVDMEAFERLSSASTCAYKQHIMAALIDEPYGTPAYKALYNALFKGGGIADRDIEYVDARDAVRAIVADGGLPVLAHPGQMDSWDFVPELVSCGLSGIEKYHHDHDAADEEHAQNLANHFGLFVTGGSDYHGVFGKPAHLGERWIEG</sequence>
<evidence type="ECO:0000259" key="1">
    <source>
        <dbReference type="SMART" id="SM00481"/>
    </source>
</evidence>
<feature type="domain" description="Polymerase/histidinol phosphatase N-terminal" evidence="1">
    <location>
        <begin position="24"/>
        <end position="89"/>
    </location>
</feature>
<dbReference type="GO" id="GO:0035312">
    <property type="term" value="F:5'-3' DNA exonuclease activity"/>
    <property type="evidence" value="ECO:0007669"/>
    <property type="project" value="TreeGrafter"/>
</dbReference>
<reference evidence="3" key="1">
    <citation type="submission" date="2018-05" db="EMBL/GenBank/DDBJ databases">
        <title>Genome Sequencing of selected type strains of the family Eggerthellaceae.</title>
        <authorList>
            <person name="Danylec N."/>
            <person name="Stoll D.A."/>
            <person name="Doetsch A."/>
            <person name="Huch M."/>
        </authorList>
    </citation>
    <scope>NUCLEOTIDE SEQUENCE [LARGE SCALE GENOMIC DNA]</scope>
    <source>
        <strain evidence="3">DSM 24851</strain>
    </source>
</reference>
<dbReference type="CDD" id="cd07438">
    <property type="entry name" value="PHP_HisPPase_AMP"/>
    <property type="match status" value="1"/>
</dbReference>
<comment type="caution">
    <text evidence="2">The sequence shown here is derived from an EMBL/GenBank/DDBJ whole genome shotgun (WGS) entry which is preliminary data.</text>
</comment>
<name>A0A3N0B1E9_9ACTN</name>
<protein>
    <submittedName>
        <fullName evidence="2">Phosphatase</fullName>
    </submittedName>
</protein>
<dbReference type="PANTHER" id="PTHR42924">
    <property type="entry name" value="EXONUCLEASE"/>
    <property type="match status" value="1"/>
</dbReference>
<dbReference type="PANTHER" id="PTHR42924:SF3">
    <property type="entry name" value="POLYMERASE_HISTIDINOL PHOSPHATASE N-TERMINAL DOMAIN-CONTAINING PROTEIN"/>
    <property type="match status" value="1"/>
</dbReference>
<keyword evidence="3" id="KW-1185">Reference proteome</keyword>
<dbReference type="GO" id="GO:0004534">
    <property type="term" value="F:5'-3' RNA exonuclease activity"/>
    <property type="evidence" value="ECO:0007669"/>
    <property type="project" value="TreeGrafter"/>
</dbReference>
<dbReference type="InterPro" id="IPR052018">
    <property type="entry name" value="PHP_domain"/>
</dbReference>
<gene>
    <name evidence="2" type="ORF">DMP06_04475</name>
</gene>
<dbReference type="SMART" id="SM00481">
    <property type="entry name" value="POLIIIAc"/>
    <property type="match status" value="1"/>
</dbReference>
<dbReference type="InterPro" id="IPR004013">
    <property type="entry name" value="PHP_dom"/>
</dbReference>